<evidence type="ECO:0000256" key="1">
    <source>
        <dbReference type="ARBA" id="ARBA00022729"/>
    </source>
</evidence>
<evidence type="ECO:0000256" key="2">
    <source>
        <dbReference type="ARBA" id="ARBA00023157"/>
    </source>
</evidence>
<sequence length="1426" mass="143956">MTKIGKFTSWRACVALVGLLFAGMLPSGYVGAATATASPSSCQNTAGVGTQAWTNPGNAVSSNNSYATASVNDNQITNWLECTGDGFSIPADSTITGITLNVERSATNTLVQDYEVRLIKGGVRGTADRATTTNYTNADVAEAHGSSSDMWATTWTPADVNAANFGAAFSAFKNGTAGGARTVSVDHLQIVVDYTPPPAVSSINRASTNPTAGAASVSWTVVFDQSVTGVDAGDFALVQAGGVVGAAITAVSGSGTTWTVTASTGSGAGTLGLNLVDNDSIVAGAVPLGGAGAGNGNFTGQVYTVSVPAVVSINRASTNPTTASAAVSWTVTFSAAMTGVDVSDFALVQAGGAAGATLTSVSGSGTTWTVVANTGTSSAGTLGLNLVDDDTIINANSVPLGGSGLANGNFTGQIYTLIPPYPTLTKTASTSAAVVSDVITFTITAANSFGVDQTNVVLTDTLPAGMTYQVHLVSQGTVTVFGNIVTWTIPLIPAGGSAQMTLAVQLTAQGSLTNSVSAPGATTATASVLVLASAVTHFRLDEPVGTWTGAVGEVLDSGGTGLHGRRLTTSTPTTTNTINPVPAIATSQPSVIGSFCNAGNFDGNAVVQVADSPAFDYTTQLSASAWIYPTAYPGSDLYSILSNDRNYEFHLNTAGRLYWWWNASTLTSAAAIPLNQWTHIAITLSSAAGAGRQRIYINGVADTNTNNWTGTLQANNCNFYIGGDIATGAACSLIPGRNFRGRIDEVKLYAYELNAAEVQADMTLGRSCSGTFDHLRIEHDGVASVCAPETVTVKACLDSSCSTLYTGNVTVNLSPTGWVGGDTFTFSGGIGSRQLSRSTSGNTTLGTVSVSPTPGSGTRCFNGGTETCTMNFASASCAFDVAETGGAPQSRLYTKLANTAFNLDLLALLSPSTINTSYTGPVSVDLVDASASACPSGGGLTTATTVTFAGGDAGRKPISFTYPNAAKNVKVRAIVGASAPACSNDNFAIRPQQFSVTSSMNNTALTGTPAASAGSAFALTAGAGVASGYDGTPALDAAKVNDHDGVDIASGTLSGTFGAGTGAAASGAAFKYLDVGSIELEVDAVVDSGFTSVDQVTDCVAGSTSNTLAGGKYGCNVGSVASAKFGRWYPSHYSFAGTLTPGCVAGTYTYMGEDALGVALTVKAHAAGAGVASASDPVTSRSTYSAAANSLVVAPVTIAGANGASAVSVTRLASPAFPVMPNNGLWSAGLFSINDTYAFSRLAAADGPYDIFKLTAAVNDADGATLISPVETNTTRVRFGRLNIANAYGSELLPLPVPVEAQYWAGSNFTTHTADTCTSINPASIVMSGYTQGLAACETFFQPNTAFALTNGRGTLTLRAPGAGNGGSVTLALNVGAAAPGSKTCLSATETNAIAGNLSGFGSVNPSARATFGVFKSPLIYRRENY</sequence>
<dbReference type="InterPro" id="IPR006558">
    <property type="entry name" value="LamG-like"/>
</dbReference>
<protein>
    <submittedName>
        <fullName evidence="5">DUF11 domain-containing protein</fullName>
    </submittedName>
</protein>
<feature type="chain" id="PRO_5038460383" evidence="3">
    <location>
        <begin position="33"/>
        <end position="1426"/>
    </location>
</feature>
<evidence type="ECO:0000256" key="3">
    <source>
        <dbReference type="SAM" id="SignalP"/>
    </source>
</evidence>
<name>A0A9D7PSK3_9PROT</name>
<dbReference type="InterPro" id="IPR047589">
    <property type="entry name" value="DUF11_rpt"/>
</dbReference>
<dbReference type="Gene3D" id="2.60.40.1170">
    <property type="entry name" value="Mu homology domain, subdomain B"/>
    <property type="match status" value="1"/>
</dbReference>
<dbReference type="Pfam" id="PF01345">
    <property type="entry name" value="DUF11"/>
    <property type="match status" value="1"/>
</dbReference>
<reference evidence="5" key="1">
    <citation type="submission" date="2020-10" db="EMBL/GenBank/DDBJ databases">
        <title>Connecting structure to function with the recovery of over 1000 high-quality activated sludge metagenome-assembled genomes encoding full-length rRNA genes using long-read sequencing.</title>
        <authorList>
            <person name="Singleton C.M."/>
            <person name="Petriglieri F."/>
            <person name="Kristensen J.M."/>
            <person name="Kirkegaard R.H."/>
            <person name="Michaelsen T.Y."/>
            <person name="Andersen M.H."/>
            <person name="Karst S.M."/>
            <person name="Dueholm M.S."/>
            <person name="Nielsen P.H."/>
            <person name="Albertsen M."/>
        </authorList>
    </citation>
    <scope>NUCLEOTIDE SEQUENCE</scope>
    <source>
        <strain evidence="5">Hirt_18-Q3-R61-65_BATAC.395</strain>
    </source>
</reference>
<dbReference type="Pfam" id="PF13385">
    <property type="entry name" value="Laminin_G_3"/>
    <property type="match status" value="1"/>
</dbReference>
<dbReference type="InterPro" id="IPR046524">
    <property type="entry name" value="DUF6701"/>
</dbReference>
<comment type="caution">
    <text evidence="5">The sequence shown here is derived from an EMBL/GenBank/DDBJ whole genome shotgun (WGS) entry which is preliminary data.</text>
</comment>
<proteinExistence type="predicted"/>
<organism evidence="5 6">
    <name type="scientific">Candidatus Proximibacter danicus</name>
    <dbReference type="NCBI Taxonomy" id="2954365"/>
    <lineage>
        <taxon>Bacteria</taxon>
        <taxon>Pseudomonadati</taxon>
        <taxon>Pseudomonadota</taxon>
        <taxon>Betaproteobacteria</taxon>
        <taxon>Candidatus Proximibacter</taxon>
    </lineage>
</organism>
<evidence type="ECO:0000313" key="5">
    <source>
        <dbReference type="EMBL" id="MBK8523934.1"/>
    </source>
</evidence>
<accession>A0A9D7PSK3</accession>
<dbReference type="InterPro" id="IPR001434">
    <property type="entry name" value="OmcB-like_DUF11"/>
</dbReference>
<feature type="signal peptide" evidence="3">
    <location>
        <begin position="1"/>
        <end position="32"/>
    </location>
</feature>
<dbReference type="Proteomes" id="UP000886689">
    <property type="component" value="Unassembled WGS sequence"/>
</dbReference>
<evidence type="ECO:0000313" key="6">
    <source>
        <dbReference type="Proteomes" id="UP000886689"/>
    </source>
</evidence>
<gene>
    <name evidence="5" type="ORF">IPL58_07290</name>
</gene>
<keyword evidence="2" id="KW-1015">Disulfide bond</keyword>
<keyword evidence="1 3" id="KW-0732">Signal</keyword>
<dbReference type="SMART" id="SM00560">
    <property type="entry name" value="LamGL"/>
    <property type="match status" value="1"/>
</dbReference>
<dbReference type="NCBIfam" id="TIGR01451">
    <property type="entry name" value="B_ant_repeat"/>
    <property type="match status" value="1"/>
</dbReference>
<dbReference type="EMBL" id="JADJUC010000005">
    <property type="protein sequence ID" value="MBK8523934.1"/>
    <property type="molecule type" value="Genomic_DNA"/>
</dbReference>
<feature type="domain" description="LamG-like jellyroll fold" evidence="4">
    <location>
        <begin position="619"/>
        <end position="756"/>
    </location>
</feature>
<dbReference type="InterPro" id="IPR013320">
    <property type="entry name" value="ConA-like_dom_sf"/>
</dbReference>
<dbReference type="Gene3D" id="2.60.120.200">
    <property type="match status" value="1"/>
</dbReference>
<dbReference type="Pfam" id="PF20419">
    <property type="entry name" value="DUF6701"/>
    <property type="match status" value="1"/>
</dbReference>
<evidence type="ECO:0000259" key="4">
    <source>
        <dbReference type="SMART" id="SM00560"/>
    </source>
</evidence>
<dbReference type="SUPFAM" id="SSF49899">
    <property type="entry name" value="Concanavalin A-like lectins/glucanases"/>
    <property type="match status" value="1"/>
</dbReference>